<dbReference type="EMBL" id="CM047582">
    <property type="protein sequence ID" value="KAI9914651.1"/>
    <property type="molecule type" value="Genomic_DNA"/>
</dbReference>
<protein>
    <submittedName>
        <fullName evidence="1">Uncharacterized protein</fullName>
    </submittedName>
</protein>
<gene>
    <name evidence="1" type="ORF">PsorP6_008074</name>
</gene>
<name>A0ACC0W8K4_9STRA</name>
<comment type="caution">
    <text evidence="1">The sequence shown here is derived from an EMBL/GenBank/DDBJ whole genome shotgun (WGS) entry which is preliminary data.</text>
</comment>
<organism evidence="1 2">
    <name type="scientific">Peronosclerospora sorghi</name>
    <dbReference type="NCBI Taxonomy" id="230839"/>
    <lineage>
        <taxon>Eukaryota</taxon>
        <taxon>Sar</taxon>
        <taxon>Stramenopiles</taxon>
        <taxon>Oomycota</taxon>
        <taxon>Peronosporomycetes</taxon>
        <taxon>Peronosporales</taxon>
        <taxon>Peronosporaceae</taxon>
        <taxon>Peronosclerospora</taxon>
    </lineage>
</organism>
<dbReference type="Proteomes" id="UP001163321">
    <property type="component" value="Chromosome 3"/>
</dbReference>
<keyword evidence="2" id="KW-1185">Reference proteome</keyword>
<sequence>MRDKWIHYLASQVRRREEQAGRLRAMMLARCNEVQQVIMVTRMSIVMTERLLPIDTRTNSIVYTIGREKSHNVLHP</sequence>
<proteinExistence type="predicted"/>
<evidence type="ECO:0000313" key="2">
    <source>
        <dbReference type="Proteomes" id="UP001163321"/>
    </source>
</evidence>
<accession>A0ACC0W8K4</accession>
<reference evidence="1 2" key="1">
    <citation type="journal article" date="2022" name="bioRxiv">
        <title>The genome of the oomycete Peronosclerospora sorghi, a cosmopolitan pathogen of maize and sorghum, is inflated with dispersed pseudogenes.</title>
        <authorList>
            <person name="Fletcher K."/>
            <person name="Martin F."/>
            <person name="Isakeit T."/>
            <person name="Cavanaugh K."/>
            <person name="Magill C."/>
            <person name="Michelmore R."/>
        </authorList>
    </citation>
    <scope>NUCLEOTIDE SEQUENCE [LARGE SCALE GENOMIC DNA]</scope>
    <source>
        <strain evidence="1">P6</strain>
    </source>
</reference>
<evidence type="ECO:0000313" key="1">
    <source>
        <dbReference type="EMBL" id="KAI9914651.1"/>
    </source>
</evidence>